<keyword evidence="6" id="KW-0472">Membrane</keyword>
<feature type="transmembrane region" description="Helical" evidence="6">
    <location>
        <begin position="62"/>
        <end position="90"/>
    </location>
</feature>
<comment type="catalytic activity">
    <reaction evidence="5">
        <text>2 GTP = 3',3'-c-di-GMP + 2 diphosphate</text>
        <dbReference type="Rhea" id="RHEA:24898"/>
        <dbReference type="ChEBI" id="CHEBI:33019"/>
        <dbReference type="ChEBI" id="CHEBI:37565"/>
        <dbReference type="ChEBI" id="CHEBI:58805"/>
        <dbReference type="EC" id="2.7.7.65"/>
    </reaction>
</comment>
<dbReference type="NCBIfam" id="TIGR00254">
    <property type="entry name" value="GGDEF"/>
    <property type="match status" value="1"/>
</dbReference>
<keyword evidence="9" id="KW-1185">Reference proteome</keyword>
<evidence type="ECO:0000256" key="4">
    <source>
        <dbReference type="ARBA" id="ARBA00023134"/>
    </source>
</evidence>
<dbReference type="InterPro" id="IPR043128">
    <property type="entry name" value="Rev_trsase/Diguanyl_cyclase"/>
</dbReference>
<dbReference type="GO" id="GO:0005525">
    <property type="term" value="F:GTP binding"/>
    <property type="evidence" value="ECO:0007669"/>
    <property type="project" value="UniProtKB-KW"/>
</dbReference>
<dbReference type="Proteomes" id="UP000078386">
    <property type="component" value="Unassembled WGS sequence"/>
</dbReference>
<evidence type="ECO:0000313" key="9">
    <source>
        <dbReference type="Proteomes" id="UP000078386"/>
    </source>
</evidence>
<evidence type="ECO:0000313" key="8">
    <source>
        <dbReference type="EMBL" id="OAT52838.1"/>
    </source>
</evidence>
<accession>A0A1B7JY79</accession>
<evidence type="ECO:0000256" key="5">
    <source>
        <dbReference type="ARBA" id="ARBA00034247"/>
    </source>
</evidence>
<keyword evidence="8" id="KW-0456">Lyase</keyword>
<protein>
    <recommendedName>
        <fullName evidence="3">diguanylate cyclase</fullName>
        <ecNumber evidence="3">2.7.7.65</ecNumber>
    </recommendedName>
</protein>
<dbReference type="AlphaFoldDB" id="A0A1B7JY79"/>
<dbReference type="GO" id="GO:0016829">
    <property type="term" value="F:lyase activity"/>
    <property type="evidence" value="ECO:0007669"/>
    <property type="project" value="UniProtKB-KW"/>
</dbReference>
<comment type="caution">
    <text evidence="8">The sequence shown here is derived from an EMBL/GenBank/DDBJ whole genome shotgun (WGS) entry which is preliminary data.</text>
</comment>
<dbReference type="SUPFAM" id="SSF55073">
    <property type="entry name" value="Nucleotide cyclase"/>
    <property type="match status" value="1"/>
</dbReference>
<comment type="pathway">
    <text evidence="2">Purine metabolism; 3',5'-cyclic di-GMP biosynthesis.</text>
</comment>
<dbReference type="PANTHER" id="PTHR45138:SF9">
    <property type="entry name" value="DIGUANYLATE CYCLASE DGCM-RELATED"/>
    <property type="match status" value="1"/>
</dbReference>
<dbReference type="InterPro" id="IPR007894">
    <property type="entry name" value="MASE2"/>
</dbReference>
<dbReference type="CDD" id="cd01949">
    <property type="entry name" value="GGDEF"/>
    <property type="match status" value="1"/>
</dbReference>
<dbReference type="InterPro" id="IPR000160">
    <property type="entry name" value="GGDEF_dom"/>
</dbReference>
<organism evidence="8 9">
    <name type="scientific">Kluyvera georgiana ATCC 51603</name>
    <dbReference type="NCBI Taxonomy" id="1354264"/>
    <lineage>
        <taxon>Bacteria</taxon>
        <taxon>Pseudomonadati</taxon>
        <taxon>Pseudomonadota</taxon>
        <taxon>Gammaproteobacteria</taxon>
        <taxon>Enterobacterales</taxon>
        <taxon>Enterobacteriaceae</taxon>
        <taxon>Kluyvera</taxon>
    </lineage>
</organism>
<evidence type="ECO:0000259" key="7">
    <source>
        <dbReference type="PROSITE" id="PS50887"/>
    </source>
</evidence>
<dbReference type="FunFam" id="3.30.70.270:FF:000001">
    <property type="entry name" value="Diguanylate cyclase domain protein"/>
    <property type="match status" value="1"/>
</dbReference>
<dbReference type="SMART" id="SM00267">
    <property type="entry name" value="GGDEF"/>
    <property type="match status" value="1"/>
</dbReference>
<dbReference type="EC" id="2.7.7.65" evidence="3"/>
<keyword evidence="6" id="KW-0812">Transmembrane</keyword>
<gene>
    <name evidence="8" type="ORF">M989_02302</name>
</gene>
<keyword evidence="6" id="KW-1133">Transmembrane helix</keyword>
<dbReference type="Gene3D" id="3.30.70.270">
    <property type="match status" value="1"/>
</dbReference>
<feature type="transmembrane region" description="Helical" evidence="6">
    <location>
        <begin position="102"/>
        <end position="121"/>
    </location>
</feature>
<dbReference type="PROSITE" id="PS50887">
    <property type="entry name" value="GGDEF"/>
    <property type="match status" value="1"/>
</dbReference>
<feature type="transmembrane region" description="Helical" evidence="6">
    <location>
        <begin position="133"/>
        <end position="151"/>
    </location>
</feature>
<evidence type="ECO:0000256" key="6">
    <source>
        <dbReference type="SAM" id="Phobius"/>
    </source>
</evidence>
<feature type="domain" description="GGDEF" evidence="7">
    <location>
        <begin position="200"/>
        <end position="330"/>
    </location>
</feature>
<dbReference type="EMBL" id="LXEU01000047">
    <property type="protein sequence ID" value="OAT52838.1"/>
    <property type="molecule type" value="Genomic_DNA"/>
</dbReference>
<comment type="cofactor">
    <cofactor evidence="1">
        <name>Mg(2+)</name>
        <dbReference type="ChEBI" id="CHEBI:18420"/>
    </cofactor>
</comment>
<dbReference type="GO" id="GO:0052621">
    <property type="term" value="F:diguanylate cyclase activity"/>
    <property type="evidence" value="ECO:0007669"/>
    <property type="project" value="UniProtKB-EC"/>
</dbReference>
<keyword evidence="4" id="KW-0342">GTP-binding</keyword>
<proteinExistence type="predicted"/>
<dbReference type="InterPro" id="IPR050469">
    <property type="entry name" value="Diguanylate_Cyclase"/>
</dbReference>
<dbReference type="Pfam" id="PF05230">
    <property type="entry name" value="MASE2"/>
    <property type="match status" value="1"/>
</dbReference>
<evidence type="ECO:0000256" key="1">
    <source>
        <dbReference type="ARBA" id="ARBA00001946"/>
    </source>
</evidence>
<reference evidence="8 9" key="1">
    <citation type="submission" date="2016-04" db="EMBL/GenBank/DDBJ databases">
        <title>ATOL: Assembling a taxonomically balanced genome-scale reconstruction of the evolutionary history of the Enterobacteriaceae.</title>
        <authorList>
            <person name="Plunkett G.III."/>
            <person name="Neeno-Eckwall E.C."/>
            <person name="Glasner J.D."/>
            <person name="Perna N.T."/>
        </authorList>
    </citation>
    <scope>NUCLEOTIDE SEQUENCE [LARGE SCALE GENOMIC DNA]</scope>
    <source>
        <strain evidence="8 9">ATCC 51603</strain>
    </source>
</reference>
<keyword evidence="4" id="KW-0547">Nucleotide-binding</keyword>
<dbReference type="Pfam" id="PF00990">
    <property type="entry name" value="GGDEF"/>
    <property type="match status" value="1"/>
</dbReference>
<dbReference type="RefSeq" id="WP_064545386.1">
    <property type="nucleotide sequence ID" value="NZ_LXEU01000047.1"/>
</dbReference>
<dbReference type="InterPro" id="IPR029787">
    <property type="entry name" value="Nucleotide_cyclase"/>
</dbReference>
<sequence>MYLMRMLGTFLCFLPILSVLTELHRPHFLQILLALNAFLWPTVAYMRAILAPVPRLVEQQNLLWDAGVGGFWIAMMALNPLPSVAIATILLTDRLSAGGKALMRKAALAMLGGFAISWALMGMPFHGEVSQRTILATLPLISLYVLALSLLTDSIAVKLRLKSQELERIAMLDPLLDIANRRLLEQRISWELIRLKRDCGHSLLMFIDLDNFKEINDRYGHKVGDVMLKTVSQILQMATRPTDTPARLGGDEFVILLPDTTLEAGRSIAQRIMDATVVVTERPNDRQTLTLSIGIADALPEMLEVSDWLQAADSALYEAKRRGKNQIFAH</sequence>
<feature type="transmembrane region" description="Helical" evidence="6">
    <location>
        <begin position="31"/>
        <end position="50"/>
    </location>
</feature>
<dbReference type="PANTHER" id="PTHR45138">
    <property type="entry name" value="REGULATORY COMPONENTS OF SENSORY TRANSDUCTION SYSTEM"/>
    <property type="match status" value="1"/>
</dbReference>
<evidence type="ECO:0000256" key="2">
    <source>
        <dbReference type="ARBA" id="ARBA00004665"/>
    </source>
</evidence>
<evidence type="ECO:0000256" key="3">
    <source>
        <dbReference type="ARBA" id="ARBA00012528"/>
    </source>
</evidence>
<name>A0A1B7JY79_9ENTR</name>
<dbReference type="PATRIC" id="fig|1354264.4.peg.2391"/>